<dbReference type="GO" id="GO:0009307">
    <property type="term" value="P:DNA restriction-modification system"/>
    <property type="evidence" value="ECO:0007669"/>
    <property type="project" value="InterPro"/>
</dbReference>
<dbReference type="InterPro" id="IPR019292">
    <property type="entry name" value="McrC"/>
</dbReference>
<keyword evidence="2" id="KW-1185">Reference proteome</keyword>
<dbReference type="PANTHER" id="PTHR38733">
    <property type="entry name" value="PROTEIN MCRC"/>
    <property type="match status" value="1"/>
</dbReference>
<gene>
    <name evidence="1" type="ORF">TH63_13560</name>
</gene>
<dbReference type="KEGG" id="ruf:TH63_13560"/>
<evidence type="ECO:0000313" key="2">
    <source>
        <dbReference type="Proteomes" id="UP000036458"/>
    </source>
</evidence>
<dbReference type="PIRSF" id="PIRSF003109">
    <property type="entry name" value="McrC"/>
    <property type="match status" value="1"/>
</dbReference>
<dbReference type="OrthoDB" id="9786961at2"/>
<sequence>MQIPIQNVFYLLAYAWDQLEEAEALQVDCTAFDNAFALLAKVLANGTTHLLKRGLDRNYQEEETLTSQLRGKILFPASVKENTFARAAAYCAFDELSYDVLHNRLLKATFKRLAKEETLCPKIRQELHLILQRFPPEITPITVRPAVFRKIQLHRNNRQYKLLLSICELVWLRLLSTEQEGVHPFKDFLRDKKQMAYLFEKFLLNFYKRHLNREEWQVSAKQLSWQLTPVEDPSHSAYIPSMQTDISLISRHRHLVMDAKYYPKALKGQYDRDKIITNNLYQVFSYTQNITNAGGKQIEGILIYPEVSNSLSLSYKFTTGNNALIKICTVNLNQEWQDIESDLLKIV</sequence>
<dbReference type="Proteomes" id="UP000036458">
    <property type="component" value="Chromosome"/>
</dbReference>
<reference evidence="1 2" key="1">
    <citation type="submission" date="2015-01" db="EMBL/GenBank/DDBJ databases">
        <title>Rufibacter sp./DG31D/ whole genome sequencing.</title>
        <authorList>
            <person name="Kim M.K."/>
            <person name="Srinivasan S."/>
            <person name="Lee J.-J."/>
        </authorList>
    </citation>
    <scope>NUCLEOTIDE SEQUENCE [LARGE SCALE GENOMIC DNA]</scope>
    <source>
        <strain evidence="1 2">DG31D</strain>
    </source>
</reference>
<dbReference type="PANTHER" id="PTHR38733:SF1">
    <property type="entry name" value="TYPE IV METHYL-DIRECTED RESTRICTION ENZYME ECOKMCRBC"/>
    <property type="match status" value="1"/>
</dbReference>
<dbReference type="REBASE" id="115789">
    <property type="entry name" value="Rsp31McrBCP"/>
</dbReference>
<evidence type="ECO:0008006" key="3">
    <source>
        <dbReference type="Google" id="ProtNLM"/>
    </source>
</evidence>
<dbReference type="Pfam" id="PF10117">
    <property type="entry name" value="McrBC"/>
    <property type="match status" value="1"/>
</dbReference>
<dbReference type="PATRIC" id="fig|1379910.4.peg.2944"/>
<proteinExistence type="predicted"/>
<dbReference type="EMBL" id="CP010777">
    <property type="protein sequence ID" value="AKQ46418.1"/>
    <property type="molecule type" value="Genomic_DNA"/>
</dbReference>
<accession>A0A0H4VM70</accession>
<name>A0A0H4VM70_9BACT</name>
<organism evidence="1 2">
    <name type="scientific">Rufibacter radiotolerans</name>
    <dbReference type="NCBI Taxonomy" id="1379910"/>
    <lineage>
        <taxon>Bacteria</taxon>
        <taxon>Pseudomonadati</taxon>
        <taxon>Bacteroidota</taxon>
        <taxon>Cytophagia</taxon>
        <taxon>Cytophagales</taxon>
        <taxon>Hymenobacteraceae</taxon>
        <taxon>Rufibacter</taxon>
    </lineage>
</organism>
<evidence type="ECO:0000313" key="1">
    <source>
        <dbReference type="EMBL" id="AKQ46418.1"/>
    </source>
</evidence>
<dbReference type="AlphaFoldDB" id="A0A0H4VM70"/>
<dbReference type="RefSeq" id="WP_048921413.1">
    <property type="nucleotide sequence ID" value="NZ_CP010777.1"/>
</dbReference>
<protein>
    <recommendedName>
        <fullName evidence="3">5-methylcytosine-specific restriction enzyme subunit McrC</fullName>
    </recommendedName>
</protein>
<dbReference type="InterPro" id="IPR014407">
    <property type="entry name" value="McrC_bac"/>
</dbReference>